<dbReference type="STRING" id="391616.OA238_c44030"/>
<gene>
    <name evidence="2" type="ORF">OA238_c44030</name>
</gene>
<reference evidence="2 3" key="1">
    <citation type="journal article" date="2013" name="PLoS ONE">
        <title>Poles Apart: Arctic and Antarctic Octadecabacter strains Share High Genome Plasticity and a New Type of Xanthorhodopsin.</title>
        <authorList>
            <person name="Vollmers J."/>
            <person name="Voget S."/>
            <person name="Dietrich S."/>
            <person name="Gollnow K."/>
            <person name="Smits M."/>
            <person name="Meyer K."/>
            <person name="Brinkhoff T."/>
            <person name="Simon M."/>
            <person name="Daniel R."/>
        </authorList>
    </citation>
    <scope>NUCLEOTIDE SEQUENCE [LARGE SCALE GENOMIC DNA]</scope>
    <source>
        <strain evidence="2 3">238</strain>
    </source>
</reference>
<name>M9RQ16_9RHOB</name>
<dbReference type="OrthoDB" id="9809275at2"/>
<evidence type="ECO:0000313" key="3">
    <source>
        <dbReference type="Proteomes" id="UP000004688"/>
    </source>
</evidence>
<keyword evidence="2" id="KW-0808">Transferase</keyword>
<evidence type="ECO:0000259" key="1">
    <source>
        <dbReference type="Pfam" id="PF01636"/>
    </source>
</evidence>
<dbReference type="InterPro" id="IPR011009">
    <property type="entry name" value="Kinase-like_dom_sf"/>
</dbReference>
<evidence type="ECO:0000313" key="2">
    <source>
        <dbReference type="EMBL" id="AGI74287.1"/>
    </source>
</evidence>
<dbReference type="SUPFAM" id="SSF56112">
    <property type="entry name" value="Protein kinase-like (PK-like)"/>
    <property type="match status" value="1"/>
</dbReference>
<proteinExistence type="predicted"/>
<dbReference type="RefSeq" id="WP_015497235.1">
    <property type="nucleotide sequence ID" value="NC_020908.1"/>
</dbReference>
<dbReference type="InterPro" id="IPR002575">
    <property type="entry name" value="Aminoglycoside_PTrfase"/>
</dbReference>
<dbReference type="Gene3D" id="3.30.200.20">
    <property type="entry name" value="Phosphorylase Kinase, domain 1"/>
    <property type="match status" value="1"/>
</dbReference>
<dbReference type="AlphaFoldDB" id="M9RQ16"/>
<organism evidence="2 3">
    <name type="scientific">Octadecabacter arcticus 238</name>
    <dbReference type="NCBI Taxonomy" id="391616"/>
    <lineage>
        <taxon>Bacteria</taxon>
        <taxon>Pseudomonadati</taxon>
        <taxon>Pseudomonadota</taxon>
        <taxon>Alphaproteobacteria</taxon>
        <taxon>Rhodobacterales</taxon>
        <taxon>Roseobacteraceae</taxon>
        <taxon>Octadecabacter</taxon>
    </lineage>
</organism>
<dbReference type="GO" id="GO:0016740">
    <property type="term" value="F:transferase activity"/>
    <property type="evidence" value="ECO:0007669"/>
    <property type="project" value="UniProtKB-KW"/>
</dbReference>
<dbReference type="Gene3D" id="3.90.1200.10">
    <property type="match status" value="1"/>
</dbReference>
<protein>
    <submittedName>
        <fullName evidence="2">Aminoglycoside phosphotransferase-like protein</fullName>
    </submittedName>
</protein>
<dbReference type="eggNOG" id="COG3178">
    <property type="taxonomic scope" value="Bacteria"/>
</dbReference>
<dbReference type="Pfam" id="PF01636">
    <property type="entry name" value="APH"/>
    <property type="match status" value="1"/>
</dbReference>
<keyword evidence="3" id="KW-1185">Reference proteome</keyword>
<dbReference type="Proteomes" id="UP000004688">
    <property type="component" value="Chromosome"/>
</dbReference>
<sequence length="320" mass="35482">MRNTVVTQWLAATEWADWQRIALSGDASARRYERLLGPKGQSVILMDAPPETCGSQSRFVTIAAYLKTLNLAAPEVLEWDNPKGLMILSDLGQHDFATYLSAAPKDEAILYSAAVDVLRTLQSTPPPNGLTRMTSDVGANMIGVAFEWAATDQSMDLATEITARLRRLLHDVDPDPCALSLRDFHAENLIWRPAGHANLRIGLLDFQDAFITHPTYDLASLLRDARRDVDPVLLAPLLAQLAGEDGNVADFKRAFHVMAVQRNLRILGIFHRLARQDGKTGYLSLVPRVWAHLQTDLATPDLIDLGRLVAWAFDPERVNS</sequence>
<dbReference type="EMBL" id="CP003742">
    <property type="protein sequence ID" value="AGI74287.1"/>
    <property type="molecule type" value="Genomic_DNA"/>
</dbReference>
<dbReference type="HOGENOM" id="CLU_021467_2_0_5"/>
<feature type="domain" description="Aminoglycoside phosphotransferase" evidence="1">
    <location>
        <begin position="22"/>
        <end position="242"/>
    </location>
</feature>
<accession>M9RQ16</accession>
<dbReference type="KEGG" id="oar:OA238_c44030"/>